<dbReference type="GO" id="GO:0036221">
    <property type="term" value="F:UTP diphosphatase activity"/>
    <property type="evidence" value="ECO:0007669"/>
    <property type="project" value="RHEA"/>
</dbReference>
<keyword evidence="3 4" id="KW-0546">Nucleotide metabolism</keyword>
<dbReference type="CDD" id="cd00555">
    <property type="entry name" value="Maf"/>
    <property type="match status" value="1"/>
</dbReference>
<dbReference type="Gene3D" id="3.90.950.10">
    <property type="match status" value="1"/>
</dbReference>
<evidence type="ECO:0000256" key="3">
    <source>
        <dbReference type="ARBA" id="ARBA00023080"/>
    </source>
</evidence>
<reference evidence="6" key="1">
    <citation type="submission" date="2016-10" db="EMBL/GenBank/DDBJ databases">
        <authorList>
            <person name="Varghese N."/>
            <person name="Submissions S."/>
        </authorList>
    </citation>
    <scope>NUCLEOTIDE SEQUENCE [LARGE SCALE GENOMIC DNA]</scope>
    <source>
        <strain evidence="6">CGMCC 1.11014</strain>
    </source>
</reference>
<feature type="site" description="Important for substrate specificity" evidence="4">
    <location>
        <position position="87"/>
    </location>
</feature>
<protein>
    <recommendedName>
        <fullName evidence="4">dTTP/UTP pyrophosphatase</fullName>
        <shortName evidence="4">dTTPase/UTPase</shortName>
        <ecNumber evidence="4">3.6.1.9</ecNumber>
    </recommendedName>
    <alternativeName>
        <fullName evidence="4">Nucleoside triphosphate pyrophosphatase</fullName>
    </alternativeName>
    <alternativeName>
        <fullName evidence="4">Nucleotide pyrophosphatase</fullName>
        <shortName evidence="4">Nucleotide PPase</shortName>
    </alternativeName>
</protein>
<dbReference type="EMBL" id="FPBO01000002">
    <property type="protein sequence ID" value="SFU38625.1"/>
    <property type="molecule type" value="Genomic_DNA"/>
</dbReference>
<feature type="site" description="Important for substrate specificity" evidence="4">
    <location>
        <position position="169"/>
    </location>
</feature>
<keyword evidence="2 4" id="KW-0378">Hydrolase</keyword>
<dbReference type="InterPro" id="IPR029001">
    <property type="entry name" value="ITPase-like_fam"/>
</dbReference>
<dbReference type="PANTHER" id="PTHR43213:SF5">
    <property type="entry name" value="BIFUNCTIONAL DTTP_UTP PYROPHOSPHATASE_METHYLTRANSFERASE PROTEIN-RELATED"/>
    <property type="match status" value="1"/>
</dbReference>
<evidence type="ECO:0000256" key="2">
    <source>
        <dbReference type="ARBA" id="ARBA00022801"/>
    </source>
</evidence>
<dbReference type="RefSeq" id="WP_093553451.1">
    <property type="nucleotide sequence ID" value="NZ_FPBO01000002.1"/>
</dbReference>
<dbReference type="GO" id="GO:0005737">
    <property type="term" value="C:cytoplasm"/>
    <property type="evidence" value="ECO:0007669"/>
    <property type="project" value="UniProtKB-SubCell"/>
</dbReference>
<proteinExistence type="inferred from homology"/>
<dbReference type="Proteomes" id="UP000199391">
    <property type="component" value="Unassembled WGS sequence"/>
</dbReference>
<evidence type="ECO:0000313" key="5">
    <source>
        <dbReference type="EMBL" id="SFU38625.1"/>
    </source>
</evidence>
<comment type="subcellular location">
    <subcellularLocation>
        <location evidence="4">Cytoplasm</location>
    </subcellularLocation>
</comment>
<dbReference type="OrthoDB" id="9807767at2"/>
<dbReference type="NCBIfam" id="TIGR00172">
    <property type="entry name" value="maf"/>
    <property type="match status" value="1"/>
</dbReference>
<dbReference type="STRING" id="1035707.SAMN05216552_1002227"/>
<evidence type="ECO:0000256" key="1">
    <source>
        <dbReference type="ARBA" id="ARBA00001968"/>
    </source>
</evidence>
<dbReference type="Pfam" id="PF02545">
    <property type="entry name" value="Maf"/>
    <property type="match status" value="1"/>
</dbReference>
<sequence>MKPVDKKIYLASKSPRRRELLRQIGVDFELLLLRNDGPRGADVTEDVRPGESAYDYVGRVAAEKAAFAFDLIRRRHLVPRPVLTADTTVTLDGAILGKPANTAEAVSMLELLSGRTHQVMTAIAVYHHKLELQVTQVSEVRFATLTPASIQAYCATGEPYDKAGGYGIQGLASVFIEHIEGSHSGIMGLPIYETAQLLRQAGLPLP</sequence>
<organism evidence="5 6">
    <name type="scientific">Pseudoduganella namucuonensis</name>
    <dbReference type="NCBI Taxonomy" id="1035707"/>
    <lineage>
        <taxon>Bacteria</taxon>
        <taxon>Pseudomonadati</taxon>
        <taxon>Pseudomonadota</taxon>
        <taxon>Betaproteobacteria</taxon>
        <taxon>Burkholderiales</taxon>
        <taxon>Oxalobacteraceae</taxon>
        <taxon>Telluria group</taxon>
        <taxon>Pseudoduganella</taxon>
    </lineage>
</organism>
<name>A0A1I7FR54_9BURK</name>
<dbReference type="AlphaFoldDB" id="A0A1I7FR54"/>
<dbReference type="HAMAP" id="MF_00528">
    <property type="entry name" value="Maf"/>
    <property type="match status" value="1"/>
</dbReference>
<feature type="active site" description="Proton acceptor" evidence="4">
    <location>
        <position position="86"/>
    </location>
</feature>
<evidence type="ECO:0000256" key="4">
    <source>
        <dbReference type="HAMAP-Rule" id="MF_00528"/>
    </source>
</evidence>
<comment type="similarity">
    <text evidence="4">Belongs to the Maf family. YhdE subfamily.</text>
</comment>
<gene>
    <name evidence="5" type="ORF">SAMN05216552_1002227</name>
</gene>
<feature type="site" description="Important for substrate specificity" evidence="4">
    <location>
        <position position="16"/>
    </location>
</feature>
<comment type="catalytic activity">
    <reaction evidence="4">
        <text>dTTP + H2O = dTMP + diphosphate + H(+)</text>
        <dbReference type="Rhea" id="RHEA:28534"/>
        <dbReference type="ChEBI" id="CHEBI:15377"/>
        <dbReference type="ChEBI" id="CHEBI:15378"/>
        <dbReference type="ChEBI" id="CHEBI:33019"/>
        <dbReference type="ChEBI" id="CHEBI:37568"/>
        <dbReference type="ChEBI" id="CHEBI:63528"/>
        <dbReference type="EC" id="3.6.1.9"/>
    </reaction>
</comment>
<comment type="caution">
    <text evidence="4">Lacks conserved residue(s) required for the propagation of feature annotation.</text>
</comment>
<comment type="function">
    <text evidence="4">Nucleoside triphosphate pyrophosphatase that hydrolyzes dTTP and UTP. May have a dual role in cell division arrest and in preventing the incorporation of modified nucleotides into cellular nucleic acids.</text>
</comment>
<dbReference type="SUPFAM" id="SSF52972">
    <property type="entry name" value="ITPase-like"/>
    <property type="match status" value="1"/>
</dbReference>
<keyword evidence="4" id="KW-0963">Cytoplasm</keyword>
<comment type="cofactor">
    <cofactor evidence="1 4">
        <name>a divalent metal cation</name>
        <dbReference type="ChEBI" id="CHEBI:60240"/>
    </cofactor>
</comment>
<accession>A0A1I7FR54</accession>
<dbReference type="PIRSF" id="PIRSF006305">
    <property type="entry name" value="Maf"/>
    <property type="match status" value="1"/>
</dbReference>
<dbReference type="GO" id="GO:0036218">
    <property type="term" value="F:dTTP diphosphatase activity"/>
    <property type="evidence" value="ECO:0007669"/>
    <property type="project" value="RHEA"/>
</dbReference>
<dbReference type="InterPro" id="IPR003697">
    <property type="entry name" value="Maf-like"/>
</dbReference>
<evidence type="ECO:0000313" key="6">
    <source>
        <dbReference type="Proteomes" id="UP000199391"/>
    </source>
</evidence>
<keyword evidence="6" id="KW-1185">Reference proteome</keyword>
<dbReference type="PANTHER" id="PTHR43213">
    <property type="entry name" value="BIFUNCTIONAL DTTP/UTP PYROPHOSPHATASE/METHYLTRANSFERASE PROTEIN-RELATED"/>
    <property type="match status" value="1"/>
</dbReference>
<dbReference type="EC" id="3.6.1.9" evidence="4"/>
<dbReference type="GO" id="GO:0009117">
    <property type="term" value="P:nucleotide metabolic process"/>
    <property type="evidence" value="ECO:0007669"/>
    <property type="project" value="UniProtKB-KW"/>
</dbReference>
<comment type="catalytic activity">
    <reaction evidence="4">
        <text>UTP + H2O = UMP + diphosphate + H(+)</text>
        <dbReference type="Rhea" id="RHEA:29395"/>
        <dbReference type="ChEBI" id="CHEBI:15377"/>
        <dbReference type="ChEBI" id="CHEBI:15378"/>
        <dbReference type="ChEBI" id="CHEBI:33019"/>
        <dbReference type="ChEBI" id="CHEBI:46398"/>
        <dbReference type="ChEBI" id="CHEBI:57865"/>
        <dbReference type="EC" id="3.6.1.9"/>
    </reaction>
</comment>